<sequence>MYIDCHLPQVPDDEELQLGQLYFLMPLSQSNVPLSLQQLGALACKASASLAHLDLGFTSEKTLPYLDRNDTQILATDQRRCKIPVSFDIIGSNFLARRTNPRIGLMLSHAKLIHGICGRDACGSLRFA</sequence>
<reference evidence="1 2" key="1">
    <citation type="submission" date="2024-01" db="EMBL/GenBank/DDBJ databases">
        <authorList>
            <person name="Waweru B."/>
        </authorList>
    </citation>
    <scope>NUCLEOTIDE SEQUENCE [LARGE SCALE GENOMIC DNA]</scope>
</reference>
<gene>
    <name evidence="1" type="ORF">DCAF_LOCUS7513</name>
</gene>
<evidence type="ECO:0000313" key="2">
    <source>
        <dbReference type="Proteomes" id="UP001314170"/>
    </source>
</evidence>
<dbReference type="Proteomes" id="UP001314170">
    <property type="component" value="Unassembled WGS sequence"/>
</dbReference>
<dbReference type="Pfam" id="PF14009">
    <property type="entry name" value="PADRE"/>
    <property type="match status" value="1"/>
</dbReference>
<organism evidence="1 2">
    <name type="scientific">Dovyalis caffra</name>
    <dbReference type="NCBI Taxonomy" id="77055"/>
    <lineage>
        <taxon>Eukaryota</taxon>
        <taxon>Viridiplantae</taxon>
        <taxon>Streptophyta</taxon>
        <taxon>Embryophyta</taxon>
        <taxon>Tracheophyta</taxon>
        <taxon>Spermatophyta</taxon>
        <taxon>Magnoliopsida</taxon>
        <taxon>eudicotyledons</taxon>
        <taxon>Gunneridae</taxon>
        <taxon>Pentapetalae</taxon>
        <taxon>rosids</taxon>
        <taxon>fabids</taxon>
        <taxon>Malpighiales</taxon>
        <taxon>Salicaceae</taxon>
        <taxon>Flacourtieae</taxon>
        <taxon>Dovyalis</taxon>
    </lineage>
</organism>
<name>A0AAV1RB75_9ROSI</name>
<proteinExistence type="predicted"/>
<dbReference type="InterPro" id="IPR025322">
    <property type="entry name" value="PADRE_dom"/>
</dbReference>
<keyword evidence="2" id="KW-1185">Reference proteome</keyword>
<dbReference type="AlphaFoldDB" id="A0AAV1RB75"/>
<comment type="caution">
    <text evidence="1">The sequence shown here is derived from an EMBL/GenBank/DDBJ whole genome shotgun (WGS) entry which is preliminary data.</text>
</comment>
<dbReference type="EMBL" id="CAWUPB010000913">
    <property type="protein sequence ID" value="CAK7329755.1"/>
    <property type="molecule type" value="Genomic_DNA"/>
</dbReference>
<protein>
    <submittedName>
        <fullName evidence="1">Uncharacterized protein</fullName>
    </submittedName>
</protein>
<accession>A0AAV1RB75</accession>
<evidence type="ECO:0000313" key="1">
    <source>
        <dbReference type="EMBL" id="CAK7329755.1"/>
    </source>
</evidence>